<evidence type="ECO:0000259" key="1">
    <source>
        <dbReference type="Pfam" id="PF00881"/>
    </source>
</evidence>
<dbReference type="InterPro" id="IPR029479">
    <property type="entry name" value="Nitroreductase"/>
</dbReference>
<feature type="domain" description="Nitroreductase" evidence="1">
    <location>
        <begin position="11"/>
        <end position="156"/>
    </location>
</feature>
<gene>
    <name evidence="2" type="ORF">GCM10011379_07880</name>
</gene>
<protein>
    <recommendedName>
        <fullName evidence="1">Nitroreductase domain-containing protein</fullName>
    </recommendedName>
</protein>
<dbReference type="AlphaFoldDB" id="A0A917MRP1"/>
<dbReference type="EMBL" id="BMIB01000001">
    <property type="protein sequence ID" value="GGH60242.1"/>
    <property type="molecule type" value="Genomic_DNA"/>
</dbReference>
<comment type="caution">
    <text evidence="2">The sequence shown here is derived from an EMBL/GenBank/DDBJ whole genome shotgun (WGS) entry which is preliminary data.</text>
</comment>
<evidence type="ECO:0000313" key="3">
    <source>
        <dbReference type="Proteomes" id="UP000627292"/>
    </source>
</evidence>
<keyword evidence="3" id="KW-1185">Reference proteome</keyword>
<dbReference type="RefSeq" id="WP_188950673.1">
    <property type="nucleotide sequence ID" value="NZ_BMIB01000001.1"/>
</dbReference>
<name>A0A917MRP1_9BACT</name>
<reference evidence="2" key="1">
    <citation type="journal article" date="2014" name="Int. J. Syst. Evol. Microbiol.">
        <title>Complete genome sequence of Corynebacterium casei LMG S-19264T (=DSM 44701T), isolated from a smear-ripened cheese.</title>
        <authorList>
            <consortium name="US DOE Joint Genome Institute (JGI-PGF)"/>
            <person name="Walter F."/>
            <person name="Albersmeier A."/>
            <person name="Kalinowski J."/>
            <person name="Ruckert C."/>
        </authorList>
    </citation>
    <scope>NUCLEOTIDE SEQUENCE</scope>
    <source>
        <strain evidence="2">CGMCC 1.15290</strain>
    </source>
</reference>
<organism evidence="2 3">
    <name type="scientific">Filimonas zeae</name>
    <dbReference type="NCBI Taxonomy" id="1737353"/>
    <lineage>
        <taxon>Bacteria</taxon>
        <taxon>Pseudomonadati</taxon>
        <taxon>Bacteroidota</taxon>
        <taxon>Chitinophagia</taxon>
        <taxon>Chitinophagales</taxon>
        <taxon>Chitinophagaceae</taxon>
        <taxon>Filimonas</taxon>
    </lineage>
</organism>
<proteinExistence type="predicted"/>
<dbReference type="Gene3D" id="3.40.109.10">
    <property type="entry name" value="NADH Oxidase"/>
    <property type="match status" value="1"/>
</dbReference>
<reference evidence="2" key="2">
    <citation type="submission" date="2020-09" db="EMBL/GenBank/DDBJ databases">
        <authorList>
            <person name="Sun Q."/>
            <person name="Zhou Y."/>
        </authorList>
    </citation>
    <scope>NUCLEOTIDE SEQUENCE</scope>
    <source>
        <strain evidence="2">CGMCC 1.15290</strain>
    </source>
</reference>
<dbReference type="GO" id="GO:0016491">
    <property type="term" value="F:oxidoreductase activity"/>
    <property type="evidence" value="ECO:0007669"/>
    <property type="project" value="InterPro"/>
</dbReference>
<dbReference type="Proteomes" id="UP000627292">
    <property type="component" value="Unassembled WGS sequence"/>
</dbReference>
<dbReference type="Pfam" id="PF00881">
    <property type="entry name" value="Nitroreductase"/>
    <property type="match status" value="1"/>
</dbReference>
<accession>A0A917MRP1</accession>
<evidence type="ECO:0000313" key="2">
    <source>
        <dbReference type="EMBL" id="GGH60242.1"/>
    </source>
</evidence>
<sequence>MLLSKTQNKAGKVEYILSAAQHLADSYGLQPLKILVVKDDAVKERLQPFIRRQKKKSSDTFYIVFAIWNVISEQKIDAYISRVAASRQASPALLREDRKNVVKAVNRLNEEGKKWAAKQADIAVQHLLSAATQVQAEAAVEEVDLSAVDKLLNLPAQGLHAVNVVSLHFDFVPSTLLQPQAAAEDALFAVI</sequence>
<dbReference type="SUPFAM" id="SSF55469">
    <property type="entry name" value="FMN-dependent nitroreductase-like"/>
    <property type="match status" value="1"/>
</dbReference>
<dbReference type="InterPro" id="IPR000415">
    <property type="entry name" value="Nitroreductase-like"/>
</dbReference>